<feature type="non-terminal residue" evidence="12">
    <location>
        <position position="386"/>
    </location>
</feature>
<protein>
    <recommendedName>
        <fullName evidence="13">Aspartyl/Glutamyl-tRNA(Gln) amidotransferase subunit B/E catalytic domain-containing protein</fullName>
    </recommendedName>
</protein>
<dbReference type="AlphaFoldDB" id="A0A382JIG2"/>
<name>A0A382JIG2_9ZZZZ</name>
<dbReference type="InterPro" id="IPR017959">
    <property type="entry name" value="Asn/Gln-tRNA_amidoTrfase_suB/E"/>
</dbReference>
<proteinExistence type="inferred from homology"/>
<evidence type="ECO:0000256" key="6">
    <source>
        <dbReference type="ARBA" id="ARBA00022917"/>
    </source>
</evidence>
<evidence type="ECO:0000313" key="12">
    <source>
        <dbReference type="EMBL" id="SVC11930.1"/>
    </source>
</evidence>
<reference evidence="12" key="1">
    <citation type="submission" date="2018-05" db="EMBL/GenBank/DDBJ databases">
        <authorList>
            <person name="Lanie J.A."/>
            <person name="Ng W.-L."/>
            <person name="Kazmierczak K.M."/>
            <person name="Andrzejewski T.M."/>
            <person name="Davidsen T.M."/>
            <person name="Wayne K.J."/>
            <person name="Tettelin H."/>
            <person name="Glass J.I."/>
            <person name="Rusch D."/>
            <person name="Podicherti R."/>
            <person name="Tsui H.-C.T."/>
            <person name="Winkler M.E."/>
        </authorList>
    </citation>
    <scope>NUCLEOTIDE SEQUENCE</scope>
</reference>
<dbReference type="Gene3D" id="1.10.150.380">
    <property type="entry name" value="GatB domain, N-terminal subdomain"/>
    <property type="match status" value="1"/>
</dbReference>
<evidence type="ECO:0000256" key="3">
    <source>
        <dbReference type="ARBA" id="ARBA00022598"/>
    </source>
</evidence>
<dbReference type="NCBIfam" id="TIGR00133">
    <property type="entry name" value="gatB"/>
    <property type="match status" value="1"/>
</dbReference>
<comment type="catalytic activity">
    <reaction evidence="8">
        <text>L-aspartyl-tRNA(Asn) + L-glutamine + ATP + H2O = L-asparaginyl-tRNA(Asn) + L-glutamate + ADP + phosphate + 2 H(+)</text>
        <dbReference type="Rhea" id="RHEA:14513"/>
        <dbReference type="Rhea" id="RHEA-COMP:9674"/>
        <dbReference type="Rhea" id="RHEA-COMP:9677"/>
        <dbReference type="ChEBI" id="CHEBI:15377"/>
        <dbReference type="ChEBI" id="CHEBI:15378"/>
        <dbReference type="ChEBI" id="CHEBI:29985"/>
        <dbReference type="ChEBI" id="CHEBI:30616"/>
        <dbReference type="ChEBI" id="CHEBI:43474"/>
        <dbReference type="ChEBI" id="CHEBI:58359"/>
        <dbReference type="ChEBI" id="CHEBI:78515"/>
        <dbReference type="ChEBI" id="CHEBI:78516"/>
        <dbReference type="ChEBI" id="CHEBI:456216"/>
    </reaction>
</comment>
<dbReference type="InterPro" id="IPR042114">
    <property type="entry name" value="GatB_C_1"/>
</dbReference>
<comment type="function">
    <text evidence="7">Allows the formation of correctly charged Asn-tRNA(Asn) or Gln-tRNA(Gln) through the transamidation of misacylated Asp-tRNA(Asn) or Glu-tRNA(Gln) in organisms which lack either or both of asparaginyl-tRNA or glutaminyl-tRNA synthetases. The reaction takes place in the presence of glutamine and ATP through an activated phospho-Asp-tRNA(Asn) or phospho-Glu-tRNA(Gln).</text>
</comment>
<dbReference type="GO" id="GO:0006412">
    <property type="term" value="P:translation"/>
    <property type="evidence" value="ECO:0007669"/>
    <property type="project" value="UniProtKB-KW"/>
</dbReference>
<evidence type="ECO:0000256" key="5">
    <source>
        <dbReference type="ARBA" id="ARBA00022840"/>
    </source>
</evidence>
<evidence type="ECO:0008006" key="13">
    <source>
        <dbReference type="Google" id="ProtNLM"/>
    </source>
</evidence>
<keyword evidence="5" id="KW-0067">ATP-binding</keyword>
<dbReference type="HAMAP" id="MF_00121">
    <property type="entry name" value="GatB"/>
    <property type="match status" value="1"/>
</dbReference>
<dbReference type="Pfam" id="PF02934">
    <property type="entry name" value="GatB_N"/>
    <property type="match status" value="1"/>
</dbReference>
<dbReference type="PANTHER" id="PTHR11659:SF0">
    <property type="entry name" value="GLUTAMYL-TRNA(GLN) AMIDOTRANSFERASE SUBUNIT B, MITOCHONDRIAL"/>
    <property type="match status" value="1"/>
</dbReference>
<evidence type="ECO:0000256" key="1">
    <source>
        <dbReference type="ARBA" id="ARBA00005306"/>
    </source>
</evidence>
<dbReference type="InterPro" id="IPR006075">
    <property type="entry name" value="Asn/Gln-tRNA_Trfase_suB/E_cat"/>
</dbReference>
<dbReference type="NCBIfam" id="NF004014">
    <property type="entry name" value="PRK05477.1-4"/>
    <property type="match status" value="1"/>
</dbReference>
<comment type="catalytic activity">
    <reaction evidence="9">
        <text>L-glutamyl-tRNA(Gln) + L-glutamine + ATP + H2O = L-glutaminyl-tRNA(Gln) + L-glutamate + ADP + phosphate + H(+)</text>
        <dbReference type="Rhea" id="RHEA:17521"/>
        <dbReference type="Rhea" id="RHEA-COMP:9681"/>
        <dbReference type="Rhea" id="RHEA-COMP:9684"/>
        <dbReference type="ChEBI" id="CHEBI:15377"/>
        <dbReference type="ChEBI" id="CHEBI:15378"/>
        <dbReference type="ChEBI" id="CHEBI:29985"/>
        <dbReference type="ChEBI" id="CHEBI:30616"/>
        <dbReference type="ChEBI" id="CHEBI:43474"/>
        <dbReference type="ChEBI" id="CHEBI:58359"/>
        <dbReference type="ChEBI" id="CHEBI:78520"/>
        <dbReference type="ChEBI" id="CHEBI:78521"/>
        <dbReference type="ChEBI" id="CHEBI:456216"/>
    </reaction>
</comment>
<comment type="subunit">
    <text evidence="2">Heterotrimer of A, B and C subunits.</text>
</comment>
<dbReference type="InterPro" id="IPR018027">
    <property type="entry name" value="Asn/Gln_amidotransferase"/>
</dbReference>
<organism evidence="12">
    <name type="scientific">marine metagenome</name>
    <dbReference type="NCBI Taxonomy" id="408172"/>
    <lineage>
        <taxon>unclassified sequences</taxon>
        <taxon>metagenomes</taxon>
        <taxon>ecological metagenomes</taxon>
    </lineage>
</organism>
<evidence type="ECO:0000256" key="9">
    <source>
        <dbReference type="ARBA" id="ARBA00047913"/>
    </source>
</evidence>
<sequence length="386" mass="43880">MNYEMVIGLEVHTQLNTKSKIFCPCSTEFGRPANENTCPVCLGMPGVLPVFNEKALKLAMKACLSTNCSIAPINRFARKNYFYPDLPKGYQISQFELPLGLGGYINIRVNGAKKKIGLTRIHMEEDAGKLIHGENLGNLEKSYVDFNRTGVPLVEIVSEPDLRSGEEARTYLIQLKSILDYTKVSDCNMEEGSLRCDANVSVRPKGQKEFGVRTEIKNLNSFRFVQRAIEYEVARQIKILKQGDSILQETRLYNSNKGATFSMRSKEEAHDYRYFPEPDLVPIEISDEWIKKTLNELPELPEQKRERFTQDYKIPEYDAEVLTASRDLADYFEKSVSLYPEPKLVSNWIMGELLKELKNDGKKIGSSPIKPEDLASLLELVQEGTL</sequence>
<gene>
    <name evidence="12" type="ORF">METZ01_LOCUS264784</name>
</gene>
<dbReference type="InterPro" id="IPR017958">
    <property type="entry name" value="Gln-tRNA_amidoTrfase_suB_CS"/>
</dbReference>
<keyword evidence="3" id="KW-0436">Ligase</keyword>
<evidence type="ECO:0000259" key="11">
    <source>
        <dbReference type="Pfam" id="PF02934"/>
    </source>
</evidence>
<evidence type="ECO:0000256" key="8">
    <source>
        <dbReference type="ARBA" id="ARBA00047380"/>
    </source>
</evidence>
<dbReference type="GO" id="GO:0005524">
    <property type="term" value="F:ATP binding"/>
    <property type="evidence" value="ECO:0007669"/>
    <property type="project" value="UniProtKB-KW"/>
</dbReference>
<keyword evidence="6" id="KW-0648">Protein biosynthesis</keyword>
<dbReference type="SUPFAM" id="SSF55931">
    <property type="entry name" value="Glutamine synthetase/guanido kinase"/>
    <property type="match status" value="1"/>
</dbReference>
<evidence type="ECO:0000256" key="7">
    <source>
        <dbReference type="ARBA" id="ARBA00024799"/>
    </source>
</evidence>
<dbReference type="InterPro" id="IPR014746">
    <property type="entry name" value="Gln_synth/guanido_kin_cat_dom"/>
</dbReference>
<evidence type="ECO:0000256" key="4">
    <source>
        <dbReference type="ARBA" id="ARBA00022741"/>
    </source>
</evidence>
<keyword evidence="4" id="KW-0547">Nucleotide-binding</keyword>
<dbReference type="PANTHER" id="PTHR11659">
    <property type="entry name" value="GLUTAMYL-TRNA GLN AMIDOTRANSFERASE SUBUNIT B MITOCHONDRIAL AND PROKARYOTIC PET112-RELATED"/>
    <property type="match status" value="1"/>
</dbReference>
<dbReference type="GO" id="GO:0070681">
    <property type="term" value="P:glutaminyl-tRNAGln biosynthesis via transamidation"/>
    <property type="evidence" value="ECO:0007669"/>
    <property type="project" value="TreeGrafter"/>
</dbReference>
<dbReference type="NCBIfam" id="NF004012">
    <property type="entry name" value="PRK05477.1-2"/>
    <property type="match status" value="1"/>
</dbReference>
<dbReference type="InterPro" id="IPR004413">
    <property type="entry name" value="GatB"/>
</dbReference>
<dbReference type="Pfam" id="PF02637">
    <property type="entry name" value="GatB_Yqey"/>
    <property type="match status" value="1"/>
</dbReference>
<dbReference type="GO" id="GO:0050567">
    <property type="term" value="F:glutaminyl-tRNA synthase (glutamine-hydrolyzing) activity"/>
    <property type="evidence" value="ECO:0007669"/>
    <property type="project" value="TreeGrafter"/>
</dbReference>
<dbReference type="SUPFAM" id="SSF89095">
    <property type="entry name" value="GatB/YqeY motif"/>
    <property type="match status" value="1"/>
</dbReference>
<comment type="similarity">
    <text evidence="1">Belongs to the GatB/GatE family. GatB subfamily.</text>
</comment>
<feature type="domain" description="Asn/Gln amidotransferase" evidence="10">
    <location>
        <begin position="330"/>
        <end position="386"/>
    </location>
</feature>
<dbReference type="InterPro" id="IPR003789">
    <property type="entry name" value="Asn/Gln_tRNA_amidoTrase-B-like"/>
</dbReference>
<dbReference type="EMBL" id="UINC01074584">
    <property type="protein sequence ID" value="SVC11930.1"/>
    <property type="molecule type" value="Genomic_DNA"/>
</dbReference>
<accession>A0A382JIG2</accession>
<evidence type="ECO:0000256" key="2">
    <source>
        <dbReference type="ARBA" id="ARBA00011123"/>
    </source>
</evidence>
<dbReference type="FunFam" id="1.10.150.380:FF:000001">
    <property type="entry name" value="Aspartyl/glutamyl-tRNA(Asn/Gln) amidotransferase subunit B"/>
    <property type="match status" value="1"/>
</dbReference>
<evidence type="ECO:0000259" key="10">
    <source>
        <dbReference type="Pfam" id="PF02637"/>
    </source>
</evidence>
<dbReference type="PROSITE" id="PS01234">
    <property type="entry name" value="GATB"/>
    <property type="match status" value="1"/>
</dbReference>
<feature type="non-terminal residue" evidence="12">
    <location>
        <position position="1"/>
    </location>
</feature>
<feature type="domain" description="Aspartyl/Glutamyl-tRNA(Gln) amidotransferase subunit B/E catalytic" evidence="11">
    <location>
        <begin position="5"/>
        <end position="291"/>
    </location>
</feature>